<sequence length="90" mass="10239">KSHQSSWEKIKIVIHDLQMQFSPPNLDFRGTGWVGDREYDGVKRTFREAVEKNFGKSKETVEESAETAAKLVEEAIHKTTEKVKESSDSA</sequence>
<evidence type="ECO:0000313" key="2">
    <source>
        <dbReference type="EnsemblPlants" id="KRH43321"/>
    </source>
</evidence>
<dbReference type="Gramene" id="KRH43321">
    <property type="protein sequence ID" value="KRH43321"/>
    <property type="gene ID" value="GLYMA_08G142200"/>
</dbReference>
<dbReference type="InParanoid" id="A0A0R0IRW7"/>
<protein>
    <submittedName>
        <fullName evidence="1 2">Uncharacterized protein</fullName>
    </submittedName>
</protein>
<dbReference type="EMBL" id="CM000841">
    <property type="protein sequence ID" value="KRH43321.1"/>
    <property type="molecule type" value="Genomic_DNA"/>
</dbReference>
<reference evidence="1 2" key="1">
    <citation type="journal article" date="2010" name="Nature">
        <title>Genome sequence of the palaeopolyploid soybean.</title>
        <authorList>
            <person name="Schmutz J."/>
            <person name="Cannon S.B."/>
            <person name="Schlueter J."/>
            <person name="Ma J."/>
            <person name="Mitros T."/>
            <person name="Nelson W."/>
            <person name="Hyten D.L."/>
            <person name="Song Q."/>
            <person name="Thelen J.J."/>
            <person name="Cheng J."/>
            <person name="Xu D."/>
            <person name="Hellsten U."/>
            <person name="May G.D."/>
            <person name="Yu Y."/>
            <person name="Sakurai T."/>
            <person name="Umezawa T."/>
            <person name="Bhattacharyya M.K."/>
            <person name="Sandhu D."/>
            <person name="Valliyodan B."/>
            <person name="Lindquist E."/>
            <person name="Peto M."/>
            <person name="Grant D."/>
            <person name="Shu S."/>
            <person name="Goodstein D."/>
            <person name="Barry K."/>
            <person name="Futrell-Griggs M."/>
            <person name="Abernathy B."/>
            <person name="Du J."/>
            <person name="Tian Z."/>
            <person name="Zhu L."/>
            <person name="Gill N."/>
            <person name="Joshi T."/>
            <person name="Libault M."/>
            <person name="Sethuraman A."/>
            <person name="Zhang X.-C."/>
            <person name="Shinozaki K."/>
            <person name="Nguyen H.T."/>
            <person name="Wing R.A."/>
            <person name="Cregan P."/>
            <person name="Specht J."/>
            <person name="Grimwood J."/>
            <person name="Rokhsar D."/>
            <person name="Stacey G."/>
            <person name="Shoemaker R.C."/>
            <person name="Jackson S.A."/>
        </authorList>
    </citation>
    <scope>NUCLEOTIDE SEQUENCE</scope>
    <source>
        <strain evidence="2">cv. Williams 82</strain>
        <tissue evidence="1">Callus</tissue>
    </source>
</reference>
<dbReference type="PANTHER" id="PTHR35463:SF10">
    <property type="entry name" value="TRANSMEMBRANE PROTEIN"/>
    <property type="match status" value="1"/>
</dbReference>
<gene>
    <name evidence="1" type="ORF">GLYMA_08G142200</name>
</gene>
<evidence type="ECO:0000313" key="3">
    <source>
        <dbReference type="Proteomes" id="UP000008827"/>
    </source>
</evidence>
<dbReference type="PANTHER" id="PTHR35463">
    <property type="entry name" value="TRANSMEMBRANE PROTEIN"/>
    <property type="match status" value="1"/>
</dbReference>
<keyword evidence="3" id="KW-1185">Reference proteome</keyword>
<organism evidence="1">
    <name type="scientific">Glycine max</name>
    <name type="common">Soybean</name>
    <name type="synonym">Glycine hispida</name>
    <dbReference type="NCBI Taxonomy" id="3847"/>
    <lineage>
        <taxon>Eukaryota</taxon>
        <taxon>Viridiplantae</taxon>
        <taxon>Streptophyta</taxon>
        <taxon>Embryophyta</taxon>
        <taxon>Tracheophyta</taxon>
        <taxon>Spermatophyta</taxon>
        <taxon>Magnoliopsida</taxon>
        <taxon>eudicotyledons</taxon>
        <taxon>Gunneridae</taxon>
        <taxon>Pentapetalae</taxon>
        <taxon>rosids</taxon>
        <taxon>fabids</taxon>
        <taxon>Fabales</taxon>
        <taxon>Fabaceae</taxon>
        <taxon>Papilionoideae</taxon>
        <taxon>50 kb inversion clade</taxon>
        <taxon>NPAAA clade</taxon>
        <taxon>indigoferoid/millettioid clade</taxon>
        <taxon>Phaseoleae</taxon>
        <taxon>Glycine</taxon>
        <taxon>Glycine subgen. Soja</taxon>
    </lineage>
</organism>
<reference evidence="1" key="3">
    <citation type="submission" date="2018-07" db="EMBL/GenBank/DDBJ databases">
        <title>WGS assembly of Glycine max.</title>
        <authorList>
            <person name="Schmutz J."/>
            <person name="Cannon S."/>
            <person name="Schlueter J."/>
            <person name="Ma J."/>
            <person name="Mitros T."/>
            <person name="Nelson W."/>
            <person name="Hyten D."/>
            <person name="Song Q."/>
            <person name="Thelen J."/>
            <person name="Cheng J."/>
            <person name="Xu D."/>
            <person name="Hellsten U."/>
            <person name="May G."/>
            <person name="Yu Y."/>
            <person name="Sakurai T."/>
            <person name="Umezawa T."/>
            <person name="Bhattacharyya M."/>
            <person name="Sandhu D."/>
            <person name="Valliyodan B."/>
            <person name="Lindquist E."/>
            <person name="Peto M."/>
            <person name="Grant D."/>
            <person name="Shu S."/>
            <person name="Goodstein D."/>
            <person name="Barry K."/>
            <person name="Futrell-Griggs M."/>
            <person name="Abernathy B."/>
            <person name="Du J."/>
            <person name="Tian Z."/>
            <person name="Zhu L."/>
            <person name="Gill N."/>
            <person name="Joshi T."/>
            <person name="Libault M."/>
            <person name="Sethuraman A."/>
            <person name="Zhang X."/>
            <person name="Shinozaki K."/>
            <person name="Nguyen H."/>
            <person name="Wing R."/>
            <person name="Cregan P."/>
            <person name="Specht J."/>
            <person name="Grimwood J."/>
            <person name="Rokhsar D."/>
            <person name="Stacey G."/>
            <person name="Shoemaker R."/>
            <person name="Jackson S."/>
        </authorList>
    </citation>
    <scope>NUCLEOTIDE SEQUENCE</scope>
    <source>
        <tissue evidence="1">Callus</tissue>
    </source>
</reference>
<proteinExistence type="predicted"/>
<accession>A0A0R0IRW7</accession>
<dbReference type="EnsemblPlants" id="KRH43321">
    <property type="protein sequence ID" value="KRH43321"/>
    <property type="gene ID" value="GLYMA_08G142200"/>
</dbReference>
<feature type="non-terminal residue" evidence="1">
    <location>
        <position position="1"/>
    </location>
</feature>
<name>A0A0R0IRW7_SOYBN</name>
<reference evidence="2" key="2">
    <citation type="submission" date="2018-02" db="UniProtKB">
        <authorList>
            <consortium name="EnsemblPlants"/>
        </authorList>
    </citation>
    <scope>IDENTIFICATION</scope>
    <source>
        <strain evidence="2">Williams 82</strain>
    </source>
</reference>
<evidence type="ECO:0000313" key="1">
    <source>
        <dbReference type="EMBL" id="KRH43321.1"/>
    </source>
</evidence>
<dbReference type="Proteomes" id="UP000008827">
    <property type="component" value="Chromosome 8"/>
</dbReference>
<dbReference type="AlphaFoldDB" id="A0A0R0IRW7"/>
<dbReference type="SMR" id="A0A0R0IRW7"/>
<dbReference type="PaxDb" id="3847-GLYMA08G15035.1"/>